<comment type="caution">
    <text evidence="2">The sequence shown here is derived from an EMBL/GenBank/DDBJ whole genome shotgun (WGS) entry which is preliminary data.</text>
</comment>
<keyword evidence="1" id="KW-0472">Membrane</keyword>
<organism evidence="2 3">
    <name type="scientific">Clostridium omnivorum</name>
    <dbReference type="NCBI Taxonomy" id="1604902"/>
    <lineage>
        <taxon>Bacteria</taxon>
        <taxon>Bacillati</taxon>
        <taxon>Bacillota</taxon>
        <taxon>Clostridia</taxon>
        <taxon>Eubacteriales</taxon>
        <taxon>Clostridiaceae</taxon>
        <taxon>Clostridium</taxon>
    </lineage>
</organism>
<evidence type="ECO:0000313" key="3">
    <source>
        <dbReference type="Proteomes" id="UP001208567"/>
    </source>
</evidence>
<evidence type="ECO:0008006" key="4">
    <source>
        <dbReference type="Google" id="ProtNLM"/>
    </source>
</evidence>
<proteinExistence type="predicted"/>
<accession>A0ABQ5N6J1</accession>
<feature type="transmembrane region" description="Helical" evidence="1">
    <location>
        <begin position="25"/>
        <end position="44"/>
    </location>
</feature>
<gene>
    <name evidence="2" type="ORF">bsdE14_22580</name>
</gene>
<keyword evidence="1" id="KW-0812">Transmembrane</keyword>
<reference evidence="2 3" key="1">
    <citation type="journal article" date="2024" name="Int. J. Syst. Evol. Microbiol.">
        <title>Clostridium omnivorum sp. nov., isolated from anoxic soil under the treatment of reductive soil disinfestation.</title>
        <authorList>
            <person name="Ueki A."/>
            <person name="Tonouchi A."/>
            <person name="Kaku N."/>
            <person name="Honma S."/>
            <person name="Ueki K."/>
        </authorList>
    </citation>
    <scope>NUCLEOTIDE SEQUENCE [LARGE SCALE GENOMIC DNA]</scope>
    <source>
        <strain evidence="2 3">E14</strain>
    </source>
</reference>
<dbReference type="EMBL" id="BRXR01000001">
    <property type="protein sequence ID" value="GLC30848.1"/>
    <property type="molecule type" value="Genomic_DNA"/>
</dbReference>
<keyword evidence="1" id="KW-1133">Transmembrane helix</keyword>
<feature type="transmembrane region" description="Helical" evidence="1">
    <location>
        <begin position="83"/>
        <end position="103"/>
    </location>
</feature>
<evidence type="ECO:0000313" key="2">
    <source>
        <dbReference type="EMBL" id="GLC30848.1"/>
    </source>
</evidence>
<dbReference type="RefSeq" id="WP_264850126.1">
    <property type="nucleotide sequence ID" value="NZ_BRXR01000001.1"/>
</dbReference>
<feature type="transmembrane region" description="Helical" evidence="1">
    <location>
        <begin position="166"/>
        <end position="187"/>
    </location>
</feature>
<name>A0ABQ5N6J1_9CLOT</name>
<evidence type="ECO:0000256" key="1">
    <source>
        <dbReference type="SAM" id="Phobius"/>
    </source>
</evidence>
<protein>
    <recommendedName>
        <fullName evidence="4">LTA synthase family protein</fullName>
    </recommendedName>
</protein>
<dbReference type="Proteomes" id="UP001208567">
    <property type="component" value="Unassembled WGS sequence"/>
</dbReference>
<feature type="transmembrane region" description="Helical" evidence="1">
    <location>
        <begin position="138"/>
        <end position="154"/>
    </location>
</feature>
<sequence>MQNINAAKQSEEVADNIVDNMRLQWIQHWDALSFLIIAAAKVLYSGKQIAPKMFNLKVLQPPVIASILPIVALAYFFKEKQRIKYFYIMNLIISIILIIDTMYYRGFKDIVSLGTLKSSFLMGGSVSNLLSFLKPKDFIYIIDLILLIPLVNIMKGVRRKQYSRKLRIFMVIAIFTFGVAIDGNFIYKTYKNQTVVSSVSNSKLYLSRNLGGLNFHALDFYEYISEKLK</sequence>
<feature type="transmembrane region" description="Helical" evidence="1">
    <location>
        <begin position="56"/>
        <end position="77"/>
    </location>
</feature>
<keyword evidence="3" id="KW-1185">Reference proteome</keyword>